<reference evidence="2 3" key="1">
    <citation type="submission" date="2018-05" db="EMBL/GenBank/DDBJ databases">
        <title>Genomic Encyclopedia of Type Strains, Phase IV (KMG-IV): sequencing the most valuable type-strain genomes for metagenomic binning, comparative biology and taxonomic classification.</title>
        <authorList>
            <person name="Goeker M."/>
        </authorList>
    </citation>
    <scope>NUCLEOTIDE SEQUENCE [LARGE SCALE GENOMIC DNA]</scope>
    <source>
        <strain evidence="2 3">DSM 18773</strain>
    </source>
</reference>
<accession>A0A316D8E6</accession>
<keyword evidence="1" id="KW-1133">Transmembrane helix</keyword>
<dbReference type="RefSeq" id="WP_170119436.1">
    <property type="nucleotide sequence ID" value="NZ_QGGL01000009.1"/>
</dbReference>
<dbReference type="Proteomes" id="UP000245634">
    <property type="component" value="Unassembled WGS sequence"/>
</dbReference>
<keyword evidence="1" id="KW-0472">Membrane</keyword>
<evidence type="ECO:0000256" key="1">
    <source>
        <dbReference type="SAM" id="Phobius"/>
    </source>
</evidence>
<evidence type="ECO:0000313" key="2">
    <source>
        <dbReference type="EMBL" id="PWK12847.1"/>
    </source>
</evidence>
<sequence length="51" mass="5821">MMLIPLWVAVYTFNFGRWMHKRGNVAGTWGAYLFVALELGVSGWVFLRNGS</sequence>
<evidence type="ECO:0000313" key="3">
    <source>
        <dbReference type="Proteomes" id="UP000245634"/>
    </source>
</evidence>
<feature type="transmembrane region" description="Helical" evidence="1">
    <location>
        <begin position="29"/>
        <end position="47"/>
    </location>
</feature>
<keyword evidence="3" id="KW-1185">Reference proteome</keyword>
<name>A0A316D8E6_9BACL</name>
<gene>
    <name evidence="2" type="ORF">C7459_109209</name>
</gene>
<comment type="caution">
    <text evidence="2">The sequence shown here is derived from an EMBL/GenBank/DDBJ whole genome shotgun (WGS) entry which is preliminary data.</text>
</comment>
<proteinExistence type="predicted"/>
<keyword evidence="1" id="KW-0812">Transmembrane</keyword>
<protein>
    <submittedName>
        <fullName evidence="2">Uncharacterized protein</fullName>
    </submittedName>
</protein>
<dbReference type="EMBL" id="QGGL01000009">
    <property type="protein sequence ID" value="PWK12847.1"/>
    <property type="molecule type" value="Genomic_DNA"/>
</dbReference>
<organism evidence="2 3">
    <name type="scientific">Tumebacillus permanentifrigoris</name>
    <dbReference type="NCBI Taxonomy" id="378543"/>
    <lineage>
        <taxon>Bacteria</taxon>
        <taxon>Bacillati</taxon>
        <taxon>Bacillota</taxon>
        <taxon>Bacilli</taxon>
        <taxon>Bacillales</taxon>
        <taxon>Alicyclobacillaceae</taxon>
        <taxon>Tumebacillus</taxon>
    </lineage>
</organism>
<dbReference type="AlphaFoldDB" id="A0A316D8E6"/>